<evidence type="ECO:0000313" key="2">
    <source>
        <dbReference type="Proteomes" id="UP001178461"/>
    </source>
</evidence>
<name>A0AA35PHN9_9SAUR</name>
<dbReference type="Proteomes" id="UP001178461">
    <property type="component" value="Chromosome 10"/>
</dbReference>
<gene>
    <name evidence="1" type="ORF">PODLI_1B005109</name>
</gene>
<protein>
    <submittedName>
        <fullName evidence="1">Uncharacterized protein</fullName>
    </submittedName>
</protein>
<dbReference type="AlphaFoldDB" id="A0AA35PHN9"/>
<reference evidence="1" key="1">
    <citation type="submission" date="2022-12" db="EMBL/GenBank/DDBJ databases">
        <authorList>
            <person name="Alioto T."/>
            <person name="Alioto T."/>
            <person name="Gomez Garrido J."/>
        </authorList>
    </citation>
    <scope>NUCLEOTIDE SEQUENCE</scope>
</reference>
<keyword evidence="2" id="KW-1185">Reference proteome</keyword>
<dbReference type="EMBL" id="OX395135">
    <property type="protein sequence ID" value="CAI5785107.1"/>
    <property type="molecule type" value="Genomic_DNA"/>
</dbReference>
<sequence length="144" mass="16166">MILNSDLCDETTTSTFLDYYTAYLRMAASDICLLQRQIPMALSLLLALVYLTTIRPAAVAKELHRTCEEIQELENNSLQGLPMMEESGEYHLTIVAYGESCGWKTPTAGANFAIHVHNDALVHEKEVVTDQQHNRSNKHLPKSC</sequence>
<accession>A0AA35PHN9</accession>
<organism evidence="1 2">
    <name type="scientific">Podarcis lilfordi</name>
    <name type="common">Lilford's wall lizard</name>
    <dbReference type="NCBI Taxonomy" id="74358"/>
    <lineage>
        <taxon>Eukaryota</taxon>
        <taxon>Metazoa</taxon>
        <taxon>Chordata</taxon>
        <taxon>Craniata</taxon>
        <taxon>Vertebrata</taxon>
        <taxon>Euteleostomi</taxon>
        <taxon>Lepidosauria</taxon>
        <taxon>Squamata</taxon>
        <taxon>Bifurcata</taxon>
        <taxon>Unidentata</taxon>
        <taxon>Episquamata</taxon>
        <taxon>Laterata</taxon>
        <taxon>Lacertibaenia</taxon>
        <taxon>Lacertidae</taxon>
        <taxon>Podarcis</taxon>
    </lineage>
</organism>
<evidence type="ECO:0000313" key="1">
    <source>
        <dbReference type="EMBL" id="CAI5785107.1"/>
    </source>
</evidence>
<proteinExistence type="predicted"/>